<dbReference type="Pfam" id="PF16378">
    <property type="entry name" value="DUF4988"/>
    <property type="match status" value="1"/>
</dbReference>
<dbReference type="Proteomes" id="UP000284417">
    <property type="component" value="Unassembled WGS sequence"/>
</dbReference>
<accession>A0A174G4T3</accession>
<proteinExistence type="predicted"/>
<dbReference type="InterPro" id="IPR011050">
    <property type="entry name" value="Pectin_lyase_fold/virulence"/>
</dbReference>
<dbReference type="RefSeq" id="WP_055235782.1">
    <property type="nucleotide sequence ID" value="NZ_AP031409.1"/>
</dbReference>
<name>A0A174G4T3_9BACE</name>
<evidence type="ECO:0000256" key="1">
    <source>
        <dbReference type="SAM" id="Coils"/>
    </source>
</evidence>
<keyword evidence="1" id="KW-0175">Coiled coil</keyword>
<keyword evidence="2" id="KW-0732">Signal</keyword>
<organism evidence="5 6">
    <name type="scientific">Bacteroides xylanisolvens</name>
    <dbReference type="NCBI Taxonomy" id="371601"/>
    <lineage>
        <taxon>Bacteria</taxon>
        <taxon>Pseudomonadati</taxon>
        <taxon>Bacteroidota</taxon>
        <taxon>Bacteroidia</taxon>
        <taxon>Bacteroidales</taxon>
        <taxon>Bacteroidaceae</taxon>
        <taxon>Bacteroides</taxon>
    </lineage>
</organism>
<dbReference type="InterPro" id="IPR032532">
    <property type="entry name" value="DUF4955"/>
</dbReference>
<evidence type="ECO:0000256" key="2">
    <source>
        <dbReference type="SAM" id="SignalP"/>
    </source>
</evidence>
<feature type="domain" description="DUF4988" evidence="4">
    <location>
        <begin position="31"/>
        <end position="208"/>
    </location>
</feature>
<feature type="chain" id="PRO_5030023415" evidence="2">
    <location>
        <begin position="20"/>
        <end position="868"/>
    </location>
</feature>
<evidence type="ECO:0000259" key="4">
    <source>
        <dbReference type="Pfam" id="PF16378"/>
    </source>
</evidence>
<comment type="caution">
    <text evidence="5">The sequence shown here is derived from an EMBL/GenBank/DDBJ whole genome shotgun (WGS) entry which is preliminary data.</text>
</comment>
<feature type="domain" description="DUF4955" evidence="3">
    <location>
        <begin position="714"/>
        <end position="867"/>
    </location>
</feature>
<gene>
    <name evidence="5" type="ORF">DW042_05675</name>
</gene>
<dbReference type="EMBL" id="QROC01000006">
    <property type="protein sequence ID" value="RHK99807.1"/>
    <property type="molecule type" value="Genomic_DNA"/>
</dbReference>
<evidence type="ECO:0000313" key="5">
    <source>
        <dbReference type="EMBL" id="RHK99807.1"/>
    </source>
</evidence>
<feature type="signal peptide" evidence="2">
    <location>
        <begin position="1"/>
        <end position="19"/>
    </location>
</feature>
<dbReference type="PROSITE" id="PS51257">
    <property type="entry name" value="PROKAR_LIPOPROTEIN"/>
    <property type="match status" value="1"/>
</dbReference>
<dbReference type="SUPFAM" id="SSF51126">
    <property type="entry name" value="Pectin lyase-like"/>
    <property type="match status" value="1"/>
</dbReference>
<reference evidence="5 6" key="1">
    <citation type="submission" date="2018-08" db="EMBL/GenBank/DDBJ databases">
        <title>A genome reference for cultivated species of the human gut microbiota.</title>
        <authorList>
            <person name="Zou Y."/>
            <person name="Xue W."/>
            <person name="Luo G."/>
        </authorList>
    </citation>
    <scope>NUCLEOTIDE SEQUENCE [LARGE SCALE GENOMIC DNA]</scope>
    <source>
        <strain evidence="5 6">AF39-6AC</strain>
    </source>
</reference>
<dbReference type="Pfam" id="PF16315">
    <property type="entry name" value="DUF4955"/>
    <property type="match status" value="1"/>
</dbReference>
<dbReference type="InterPro" id="IPR012334">
    <property type="entry name" value="Pectin_lyas_fold"/>
</dbReference>
<feature type="coiled-coil region" evidence="1">
    <location>
        <begin position="27"/>
        <end position="54"/>
    </location>
</feature>
<evidence type="ECO:0000259" key="3">
    <source>
        <dbReference type="Pfam" id="PF16315"/>
    </source>
</evidence>
<evidence type="ECO:0000313" key="6">
    <source>
        <dbReference type="Proteomes" id="UP000284417"/>
    </source>
</evidence>
<dbReference type="Gene3D" id="2.160.20.10">
    <property type="entry name" value="Single-stranded right-handed beta-helix, Pectin lyase-like"/>
    <property type="match status" value="1"/>
</dbReference>
<protein>
    <submittedName>
        <fullName evidence="5">DUF4955 domain-containing protein</fullName>
    </submittedName>
</protein>
<dbReference type="AlphaFoldDB" id="A0A174G4T3"/>
<dbReference type="InterPro" id="IPR032149">
    <property type="entry name" value="DUF4988"/>
</dbReference>
<sequence>MKNRSITYLLLFGICSMLAIMQSCQKTDDLEADINSLKDRVAALEKATEGLNTSFASLQALMQKNKIIIGITPTKDGLGYLLELSDGTSIKVMESEAVQASVPEFSVDEEGYWIYKTSNDTDFKYLPGADGEKISAWPRDGEGNVVATPLISVSSSGYWQVSYDNGQTYTSLGTKAEGGSQGGTSIFSKVEYNEANHTFSFTLADGEKTYTFPVDDSFGLIIYGLNDAESEQAVQVFAPNESHKEYKVEQNDVQQAAIQAPKGWDVLLSENLLTITPQATVVKDVEETIKIVLTSSKNYIRIVSIEVKQLSNETGAKAWQQFVNADQQNVLLDFSYAGYKHGEIAPPEIETLIAQGYKVYDVTDPQYGAIPNDGKSDRAAFMKVLEKIARETKQEDLNNMTDRYIKENAKAIIYFPEGNYILQDEDSKDRRIRISMSDIVLKGAGRNKTTLEMTAANNSPKPTEEMWNAPVMMEFKHNTGLGESIGAITEDAPIGSKTITASLTGVSAGSWVCLVLGTPKLGNTDNDVINSELSPYQWQDIKVQQGITPNIKTNGIQIFEYHQIEKISGNSITFKEPIMHAINKDWGWNVHKFANYANVGVEDLTFKGHAKEKFIHHGSDIDDGGFKLIDFVRLTNSWMRRVNFESVSEAMSITSSANCSAYDITIGGNRGHASIRSQASSRIFIGKVTESSNGYTLRKGEGESTLMEYKTNVGQYHACGVSKQSMGAVIWNVKWGDDSCFESHATQPRATLIDCCTGGFMHWRQGGDSAQMPNHMENLTIWNFYATNVQTDQDIDTEGKFTWWDSNGFWWKFMPPIIVGFHGSPLDFDATQMKRLESNGTAVEPYSLYEAQLRKRLGYVPSWLSSLK</sequence>